<evidence type="ECO:0000313" key="4">
    <source>
        <dbReference type="EMBL" id="KAG5176853.1"/>
    </source>
</evidence>
<dbReference type="Gene3D" id="3.40.50.1820">
    <property type="entry name" value="alpha/beta hydrolase"/>
    <property type="match status" value="2"/>
</dbReference>
<feature type="region of interest" description="Disordered" evidence="2">
    <location>
        <begin position="343"/>
        <end position="395"/>
    </location>
</feature>
<dbReference type="OrthoDB" id="416441at2759"/>
<feature type="compositionally biased region" description="Gly residues" evidence="2">
    <location>
        <begin position="722"/>
        <end position="732"/>
    </location>
</feature>
<name>A0A835YUK7_9STRA</name>
<dbReference type="GO" id="GO:0008239">
    <property type="term" value="F:dipeptidyl-peptidase activity"/>
    <property type="evidence" value="ECO:0007669"/>
    <property type="project" value="InterPro"/>
</dbReference>
<accession>A0A835YUK7</accession>
<gene>
    <name evidence="4" type="ORF">JKP88DRAFT_334393</name>
</gene>
<feature type="compositionally biased region" description="Basic residues" evidence="2">
    <location>
        <begin position="365"/>
        <end position="384"/>
    </location>
</feature>
<feature type="region of interest" description="Disordered" evidence="2">
    <location>
        <begin position="432"/>
        <end position="458"/>
    </location>
</feature>
<proteinExistence type="predicted"/>
<feature type="compositionally biased region" description="Low complexity" evidence="2">
    <location>
        <begin position="778"/>
        <end position="794"/>
    </location>
</feature>
<feature type="compositionally biased region" description="Basic and acidic residues" evidence="2">
    <location>
        <begin position="437"/>
        <end position="446"/>
    </location>
</feature>
<dbReference type="InterPro" id="IPR008979">
    <property type="entry name" value="Galactose-bd-like_sf"/>
</dbReference>
<dbReference type="NCBIfam" id="TIGR00976">
    <property type="entry name" value="CocE_NonD"/>
    <property type="match status" value="1"/>
</dbReference>
<organism evidence="4 5">
    <name type="scientific">Tribonema minus</name>
    <dbReference type="NCBI Taxonomy" id="303371"/>
    <lineage>
        <taxon>Eukaryota</taxon>
        <taxon>Sar</taxon>
        <taxon>Stramenopiles</taxon>
        <taxon>Ochrophyta</taxon>
        <taxon>PX clade</taxon>
        <taxon>Xanthophyceae</taxon>
        <taxon>Tribonematales</taxon>
        <taxon>Tribonemataceae</taxon>
        <taxon>Tribonema</taxon>
    </lineage>
</organism>
<evidence type="ECO:0000256" key="2">
    <source>
        <dbReference type="SAM" id="MobiDB-lite"/>
    </source>
</evidence>
<feature type="compositionally biased region" description="Low complexity" evidence="2">
    <location>
        <begin position="343"/>
        <end position="358"/>
    </location>
</feature>
<dbReference type="SUPFAM" id="SSF53474">
    <property type="entry name" value="alpha/beta-Hydrolases"/>
    <property type="match status" value="1"/>
</dbReference>
<dbReference type="Gene3D" id="2.60.120.260">
    <property type="entry name" value="Galactose-binding domain-like"/>
    <property type="match status" value="1"/>
</dbReference>
<keyword evidence="1" id="KW-0378">Hydrolase</keyword>
<feature type="compositionally biased region" description="Gly residues" evidence="2">
    <location>
        <begin position="626"/>
        <end position="643"/>
    </location>
</feature>
<dbReference type="SMART" id="SM00939">
    <property type="entry name" value="PepX_C"/>
    <property type="match status" value="1"/>
</dbReference>
<sequence length="822" mass="87023">MRDGVKIAVDVWLPKDPLEAAGSLPCILHQSRYYRSMALRWPLGWLLNGGKPVNLISNKSFHCFLERGMAVVSMDVRGTGASFGRHLCPWSAEEAGDSLEVLDWMTEQPWGISYEGTAAFMTSLLQHPYMFWDAYDDLAYPGGVPMHHFTHAWQAFNSALDAGRVRRVSLPLRVLVESVSRVRPEDRWGAVLRRALREHGDNWTVHRDADVLYADDASAVSGQTVETLNASVKVQALLDAAAAAHGGDVVAARAALAAALLHYLHVSGWMDASASASLLAYHTLPCASRALLIGPWTHGGVQHVRLHLDLKTSMATFDFAREVSDFFVKTLVQDATSPSAAADAAAAPAAQPSSDALANGAAKGASRRLPRWSSRGKRRRRRPNSSKSPSSPPAVRYFVHQLEKWRAMREFPCEPSQRQDVSVAIEGGGALGAAEPLRNDSYRQEDVETGNGTGIADSNGAAAAAVPQGGGYDELLVNLRKDRDGEGQLRPVAYRMEGRRTNHLRCKGPQPHALQLRPVAYRMEGRRTNHLRYTGPPLAHDMEVTGYPIAQLWLSAPGQDNADVFVYLQMVEGGDAGGRGVYVTEGCLRVEHRKTVPHAQPIDARALPGVPVHTFRRADAAPLLGGSSGGGGSGGGGSSGGGGGGAPVLVEFRLMPTSFLFRRGQRVRVSVGGADVRHFKTLLTPHDRRDDGLRRLRVHTQPPYRSRVILPVAPPAAERNGGAAGGRGGGAGESAAANGPPAAASAATADGVSVPAGAGDDISAGYYVGSGLVSAADGGAAGGSSAAGNGARSTGDVELAEVAPPPLPASPDRDPGMVDVPL</sequence>
<dbReference type="AlphaFoldDB" id="A0A835YUK7"/>
<dbReference type="InterPro" id="IPR000383">
    <property type="entry name" value="Xaa-Pro-like_dom"/>
</dbReference>
<dbReference type="Pfam" id="PF02129">
    <property type="entry name" value="Peptidase_S15"/>
    <property type="match status" value="1"/>
</dbReference>
<feature type="domain" description="Xaa-Pro dipeptidyl-peptidase C-terminal" evidence="3">
    <location>
        <begin position="387"/>
        <end position="709"/>
    </location>
</feature>
<dbReference type="Pfam" id="PF08530">
    <property type="entry name" value="PepX_C"/>
    <property type="match status" value="1"/>
</dbReference>
<evidence type="ECO:0000313" key="5">
    <source>
        <dbReference type="Proteomes" id="UP000664859"/>
    </source>
</evidence>
<reference evidence="4" key="1">
    <citation type="submission" date="2021-02" db="EMBL/GenBank/DDBJ databases">
        <title>First Annotated Genome of the Yellow-green Alga Tribonema minus.</title>
        <authorList>
            <person name="Mahan K.M."/>
        </authorList>
    </citation>
    <scope>NUCLEOTIDE SEQUENCE</scope>
    <source>
        <strain evidence="4">UTEX B ZZ1240</strain>
    </source>
</reference>
<feature type="compositionally biased region" description="Low complexity" evidence="2">
    <location>
        <begin position="733"/>
        <end position="745"/>
    </location>
</feature>
<dbReference type="InterPro" id="IPR013736">
    <property type="entry name" value="Xaa-Pro_dipept_C"/>
</dbReference>
<feature type="region of interest" description="Disordered" evidence="2">
    <location>
        <begin position="712"/>
        <end position="745"/>
    </location>
</feature>
<dbReference type="EMBL" id="JAFCMP010000532">
    <property type="protein sequence ID" value="KAG5176853.1"/>
    <property type="molecule type" value="Genomic_DNA"/>
</dbReference>
<dbReference type="InterPro" id="IPR029058">
    <property type="entry name" value="AB_hydrolase_fold"/>
</dbReference>
<keyword evidence="5" id="KW-1185">Reference proteome</keyword>
<evidence type="ECO:0000259" key="3">
    <source>
        <dbReference type="SMART" id="SM00939"/>
    </source>
</evidence>
<feature type="region of interest" description="Disordered" evidence="2">
    <location>
        <begin position="621"/>
        <end position="643"/>
    </location>
</feature>
<dbReference type="SUPFAM" id="SSF49785">
    <property type="entry name" value="Galactose-binding domain-like"/>
    <property type="match status" value="1"/>
</dbReference>
<dbReference type="InterPro" id="IPR005674">
    <property type="entry name" value="CocE/Ser_esterase"/>
</dbReference>
<comment type="caution">
    <text evidence="4">The sequence shown here is derived from an EMBL/GenBank/DDBJ whole genome shotgun (WGS) entry which is preliminary data.</text>
</comment>
<feature type="region of interest" description="Disordered" evidence="2">
    <location>
        <begin position="778"/>
        <end position="822"/>
    </location>
</feature>
<protein>
    <submittedName>
        <fullName evidence="4">X-Pro dipeptidyl-peptidase-domain-containing protein</fullName>
    </submittedName>
</protein>
<evidence type="ECO:0000256" key="1">
    <source>
        <dbReference type="ARBA" id="ARBA00022801"/>
    </source>
</evidence>
<dbReference type="Proteomes" id="UP000664859">
    <property type="component" value="Unassembled WGS sequence"/>
</dbReference>